<evidence type="ECO:0000256" key="3">
    <source>
        <dbReference type="ARBA" id="ARBA00022989"/>
    </source>
</evidence>
<accession>A0A9D1NRE0</accession>
<keyword evidence="5 7" id="KW-0456">Lyase</keyword>
<keyword evidence="2 7" id="KW-0812">Transmembrane</keyword>
<dbReference type="GO" id="GO:0008932">
    <property type="term" value="F:lytic endotransglycosylase activity"/>
    <property type="evidence" value="ECO:0007669"/>
    <property type="project" value="UniProtKB-UniRule"/>
</dbReference>
<dbReference type="NCBIfam" id="TIGR00247">
    <property type="entry name" value="endolytic transglycosylase MltG"/>
    <property type="match status" value="1"/>
</dbReference>
<dbReference type="Pfam" id="PF02618">
    <property type="entry name" value="YceG"/>
    <property type="match status" value="1"/>
</dbReference>
<organism evidence="9 10">
    <name type="scientific">Candidatus Faeciplasma avium</name>
    <dbReference type="NCBI Taxonomy" id="2840798"/>
    <lineage>
        <taxon>Bacteria</taxon>
        <taxon>Bacillati</taxon>
        <taxon>Bacillota</taxon>
        <taxon>Clostridia</taxon>
        <taxon>Eubacteriales</taxon>
        <taxon>Oscillospiraceae</taxon>
        <taxon>Oscillospiraceae incertae sedis</taxon>
        <taxon>Candidatus Faeciplasma</taxon>
    </lineage>
</organism>
<protein>
    <recommendedName>
        <fullName evidence="7">Endolytic murein transglycosylase</fullName>
        <ecNumber evidence="7">4.2.2.29</ecNumber>
    </recommendedName>
    <alternativeName>
        <fullName evidence="7">Peptidoglycan lytic transglycosylase</fullName>
    </alternativeName>
    <alternativeName>
        <fullName evidence="7">Peptidoglycan polymerization terminase</fullName>
    </alternativeName>
</protein>
<dbReference type="Gene3D" id="3.30.1490.480">
    <property type="entry name" value="Endolytic murein transglycosylase"/>
    <property type="match status" value="1"/>
</dbReference>
<keyword evidence="3 7" id="KW-1133">Transmembrane helix</keyword>
<comment type="similarity">
    <text evidence="7">Belongs to the transglycosylase MltG family.</text>
</comment>
<evidence type="ECO:0000256" key="6">
    <source>
        <dbReference type="ARBA" id="ARBA00023316"/>
    </source>
</evidence>
<feature type="compositionally biased region" description="Basic and acidic residues" evidence="8">
    <location>
        <begin position="1"/>
        <end position="15"/>
    </location>
</feature>
<dbReference type="PANTHER" id="PTHR30518:SF2">
    <property type="entry name" value="ENDOLYTIC MUREIN TRANSGLYCOSYLASE"/>
    <property type="match status" value="1"/>
</dbReference>
<comment type="subcellular location">
    <subcellularLocation>
        <location evidence="7">Cell membrane</location>
        <topology evidence="7">Single-pass membrane protein</topology>
    </subcellularLocation>
</comment>
<keyword evidence="4 7" id="KW-0472">Membrane</keyword>
<comment type="function">
    <text evidence="7">Functions as a peptidoglycan terminase that cleaves nascent peptidoglycan strands endolytically to terminate their elongation.</text>
</comment>
<dbReference type="HAMAP" id="MF_02065">
    <property type="entry name" value="MltG"/>
    <property type="match status" value="1"/>
</dbReference>
<evidence type="ECO:0000256" key="8">
    <source>
        <dbReference type="SAM" id="MobiDB-lite"/>
    </source>
</evidence>
<reference evidence="9" key="1">
    <citation type="submission" date="2020-10" db="EMBL/GenBank/DDBJ databases">
        <authorList>
            <person name="Gilroy R."/>
        </authorList>
    </citation>
    <scope>NUCLEOTIDE SEQUENCE</scope>
    <source>
        <strain evidence="9">1370</strain>
    </source>
</reference>
<dbReference type="EC" id="4.2.2.29" evidence="7"/>
<dbReference type="InterPro" id="IPR003770">
    <property type="entry name" value="MLTG-like"/>
</dbReference>
<reference evidence="9" key="2">
    <citation type="journal article" date="2021" name="PeerJ">
        <title>Extensive microbial diversity within the chicken gut microbiome revealed by metagenomics and culture.</title>
        <authorList>
            <person name="Gilroy R."/>
            <person name="Ravi A."/>
            <person name="Getino M."/>
            <person name="Pursley I."/>
            <person name="Horton D.L."/>
            <person name="Alikhan N.F."/>
            <person name="Baker D."/>
            <person name="Gharbi K."/>
            <person name="Hall N."/>
            <person name="Watson M."/>
            <person name="Adriaenssens E.M."/>
            <person name="Foster-Nyarko E."/>
            <person name="Jarju S."/>
            <person name="Secka A."/>
            <person name="Antonio M."/>
            <person name="Oren A."/>
            <person name="Chaudhuri R.R."/>
            <person name="La Ragione R."/>
            <person name="Hildebrand F."/>
            <person name="Pallen M.J."/>
        </authorList>
    </citation>
    <scope>NUCLEOTIDE SEQUENCE</scope>
    <source>
        <strain evidence="9">1370</strain>
    </source>
</reference>
<feature type="compositionally biased region" description="Basic and acidic residues" evidence="8">
    <location>
        <begin position="27"/>
        <end position="37"/>
    </location>
</feature>
<dbReference type="EMBL" id="DVOL01000058">
    <property type="protein sequence ID" value="HIV10908.1"/>
    <property type="molecule type" value="Genomic_DNA"/>
</dbReference>
<feature type="transmembrane region" description="Helical" evidence="7">
    <location>
        <begin position="82"/>
        <end position="108"/>
    </location>
</feature>
<comment type="catalytic activity">
    <reaction evidence="7">
        <text>a peptidoglycan chain = a peptidoglycan chain with N-acetyl-1,6-anhydromuramyl-[peptide] at the reducing end + a peptidoglycan chain with N-acetylglucosamine at the non-reducing end.</text>
        <dbReference type="EC" id="4.2.2.29"/>
    </reaction>
</comment>
<gene>
    <name evidence="7 9" type="primary">mltG</name>
    <name evidence="9" type="ORF">IAD28_04370</name>
</gene>
<keyword evidence="6 7" id="KW-0961">Cell wall biogenesis/degradation</keyword>
<dbReference type="PANTHER" id="PTHR30518">
    <property type="entry name" value="ENDOLYTIC MUREIN TRANSGLYCOSYLASE"/>
    <property type="match status" value="1"/>
</dbReference>
<evidence type="ECO:0000256" key="2">
    <source>
        <dbReference type="ARBA" id="ARBA00022692"/>
    </source>
</evidence>
<feature type="region of interest" description="Disordered" evidence="8">
    <location>
        <begin position="1"/>
        <end position="39"/>
    </location>
</feature>
<evidence type="ECO:0000256" key="4">
    <source>
        <dbReference type="ARBA" id="ARBA00023136"/>
    </source>
</evidence>
<evidence type="ECO:0000313" key="9">
    <source>
        <dbReference type="EMBL" id="HIV10908.1"/>
    </source>
</evidence>
<evidence type="ECO:0000256" key="1">
    <source>
        <dbReference type="ARBA" id="ARBA00022475"/>
    </source>
</evidence>
<evidence type="ECO:0000256" key="5">
    <source>
        <dbReference type="ARBA" id="ARBA00023239"/>
    </source>
</evidence>
<dbReference type="GO" id="GO:0005886">
    <property type="term" value="C:plasma membrane"/>
    <property type="evidence" value="ECO:0007669"/>
    <property type="project" value="UniProtKB-SubCell"/>
</dbReference>
<proteinExistence type="inferred from homology"/>
<evidence type="ECO:0000313" key="10">
    <source>
        <dbReference type="Proteomes" id="UP000823960"/>
    </source>
</evidence>
<dbReference type="GO" id="GO:0009252">
    <property type="term" value="P:peptidoglycan biosynthetic process"/>
    <property type="evidence" value="ECO:0007669"/>
    <property type="project" value="UniProtKB-UniRule"/>
</dbReference>
<feature type="site" description="Important for catalytic activity" evidence="7">
    <location>
        <position position="309"/>
    </location>
</feature>
<comment type="caution">
    <text evidence="9">The sequence shown here is derived from an EMBL/GenBank/DDBJ whole genome shotgun (WGS) entry which is preliminary data.</text>
</comment>
<dbReference type="AlphaFoldDB" id="A0A9D1NRE0"/>
<name>A0A9D1NRE0_9FIRM</name>
<sequence>MFDENKESGIKRYTHDGSGTDISDLTPRSESDDKKSFNDSLDEEATITISDKDITRLYDAHRASSAKKPAPKKKPKRRRKNYSAYAGIILAALVVCVSVLLSLFVIVVGRDVLGIESNSNEFTIYIPTGSTTADIAQQLYDEGVIQYKGVFIAIARLKNADGNMYPGDIDVAYNMSYSDIIDSLMEARLARETARITFPEGITLIEAARLLEENGVCGADDFIYTFNSSVFGFEYEKYVLSSTLKLYKYEGYLFPDTYEFYTGDSAYNVVKKIKTRTNEILSAEVISEAASKGFTIDQVVILASIIQKEAASEEEMKTIASVFINRLNNSEEYPRLQSDTSNSYIENVIKKVLTVEYQEMYDAYDTYVCTGLPVGAICSPGLSAIEAVLNPEDTDYYYFCSNLETRETYFAQTYSEHLENLETAGLS</sequence>
<dbReference type="GO" id="GO:0071555">
    <property type="term" value="P:cell wall organization"/>
    <property type="evidence" value="ECO:0007669"/>
    <property type="project" value="UniProtKB-KW"/>
</dbReference>
<keyword evidence="1 7" id="KW-1003">Cell membrane</keyword>
<evidence type="ECO:0000256" key="7">
    <source>
        <dbReference type="HAMAP-Rule" id="MF_02065"/>
    </source>
</evidence>
<dbReference type="Proteomes" id="UP000823960">
    <property type="component" value="Unassembled WGS sequence"/>
</dbReference>